<evidence type="ECO:0000313" key="2">
    <source>
        <dbReference type="Proteomes" id="UP001196413"/>
    </source>
</evidence>
<organism evidence="1 2">
    <name type="scientific">Parelaphostrongylus tenuis</name>
    <name type="common">Meningeal worm</name>
    <dbReference type="NCBI Taxonomy" id="148309"/>
    <lineage>
        <taxon>Eukaryota</taxon>
        <taxon>Metazoa</taxon>
        <taxon>Ecdysozoa</taxon>
        <taxon>Nematoda</taxon>
        <taxon>Chromadorea</taxon>
        <taxon>Rhabditida</taxon>
        <taxon>Rhabditina</taxon>
        <taxon>Rhabditomorpha</taxon>
        <taxon>Strongyloidea</taxon>
        <taxon>Metastrongylidae</taxon>
        <taxon>Parelaphostrongylus</taxon>
    </lineage>
</organism>
<dbReference type="AlphaFoldDB" id="A0AAD5QLP1"/>
<name>A0AAD5QLP1_PARTN</name>
<reference evidence="1" key="1">
    <citation type="submission" date="2021-06" db="EMBL/GenBank/DDBJ databases">
        <title>Parelaphostrongylus tenuis whole genome reference sequence.</title>
        <authorList>
            <person name="Garwood T.J."/>
            <person name="Larsen P.A."/>
            <person name="Fountain-Jones N.M."/>
            <person name="Garbe J.R."/>
            <person name="Macchietto M.G."/>
            <person name="Kania S.A."/>
            <person name="Gerhold R.W."/>
            <person name="Richards J.E."/>
            <person name="Wolf T.M."/>
        </authorList>
    </citation>
    <scope>NUCLEOTIDE SEQUENCE</scope>
    <source>
        <strain evidence="1">MNPRO001-30</strain>
        <tissue evidence="1">Meninges</tissue>
    </source>
</reference>
<keyword evidence="2" id="KW-1185">Reference proteome</keyword>
<gene>
    <name evidence="1" type="ORF">KIN20_010879</name>
</gene>
<sequence length="53" mass="5770">MLGYKISEYSSSASSSSIKDDSALESMKTATFCNCFVVGFNSVICNAEYRQAQ</sequence>
<comment type="caution">
    <text evidence="1">The sequence shown here is derived from an EMBL/GenBank/DDBJ whole genome shotgun (WGS) entry which is preliminary data.</text>
</comment>
<protein>
    <submittedName>
        <fullName evidence="1">Uncharacterized protein</fullName>
    </submittedName>
</protein>
<accession>A0AAD5QLP1</accession>
<dbReference type="Proteomes" id="UP001196413">
    <property type="component" value="Unassembled WGS sequence"/>
</dbReference>
<evidence type="ECO:0000313" key="1">
    <source>
        <dbReference type="EMBL" id="KAJ1354069.1"/>
    </source>
</evidence>
<proteinExistence type="predicted"/>
<dbReference type="EMBL" id="JAHQIW010001939">
    <property type="protein sequence ID" value="KAJ1354069.1"/>
    <property type="molecule type" value="Genomic_DNA"/>
</dbReference>